<dbReference type="RefSeq" id="WP_068141131.1">
    <property type="nucleotide sequence ID" value="NZ_AP014924.1"/>
</dbReference>
<dbReference type="SUPFAM" id="SSF158499">
    <property type="entry name" value="DnaD domain-like"/>
    <property type="match status" value="1"/>
</dbReference>
<dbReference type="Gene3D" id="1.10.10.630">
    <property type="entry name" value="DnaD domain-like"/>
    <property type="match status" value="1"/>
</dbReference>
<dbReference type="NCBIfam" id="TIGR01446">
    <property type="entry name" value="DnaD_dom"/>
    <property type="match status" value="1"/>
</dbReference>
<protein>
    <recommendedName>
        <fullName evidence="3">DnaB/C C-terminal domain-containing protein</fullName>
    </recommendedName>
</protein>
<evidence type="ECO:0000256" key="2">
    <source>
        <dbReference type="SAM" id="MobiDB-lite"/>
    </source>
</evidence>
<evidence type="ECO:0000259" key="3">
    <source>
        <dbReference type="Pfam" id="PF07261"/>
    </source>
</evidence>
<dbReference type="STRING" id="1555112.LIP_3620"/>
<dbReference type="OrthoDB" id="9770238at2"/>
<evidence type="ECO:0000313" key="4">
    <source>
        <dbReference type="EMBL" id="BAS29428.1"/>
    </source>
</evidence>
<dbReference type="AlphaFoldDB" id="A0A0K2SQM0"/>
<comment type="similarity">
    <text evidence="1">Belongs to the DnaB/DnaD family.</text>
</comment>
<feature type="region of interest" description="Disordered" evidence="2">
    <location>
        <begin position="228"/>
        <end position="264"/>
    </location>
</feature>
<gene>
    <name evidence="4" type="ORF">LIP_3620</name>
</gene>
<feature type="region of interest" description="Disordered" evidence="2">
    <location>
        <begin position="96"/>
        <end position="135"/>
    </location>
</feature>
<feature type="domain" description="DnaB/C C-terminal" evidence="3">
    <location>
        <begin position="151"/>
        <end position="215"/>
    </location>
</feature>
<reference evidence="5" key="2">
    <citation type="journal article" date="2016" name="Int. J. Syst. Evol. Microbiol.">
        <title>Complete genome sequence and cell structure of Limnochorda pilosa, a Gram-negative spore-former within the phylum Firmicutes.</title>
        <authorList>
            <person name="Watanabe M."/>
            <person name="Kojima H."/>
            <person name="Fukui M."/>
        </authorList>
    </citation>
    <scope>NUCLEOTIDE SEQUENCE [LARGE SCALE GENOMIC DNA]</scope>
    <source>
        <strain evidence="5">HC45</strain>
    </source>
</reference>
<proteinExistence type="inferred from homology"/>
<organism evidence="4 5">
    <name type="scientific">Limnochorda pilosa</name>
    <dbReference type="NCBI Taxonomy" id="1555112"/>
    <lineage>
        <taxon>Bacteria</taxon>
        <taxon>Bacillati</taxon>
        <taxon>Bacillota</taxon>
        <taxon>Limnochordia</taxon>
        <taxon>Limnochordales</taxon>
        <taxon>Limnochordaceae</taxon>
        <taxon>Limnochorda</taxon>
    </lineage>
</organism>
<dbReference type="KEGG" id="lpil:LIP_3620"/>
<evidence type="ECO:0000313" key="5">
    <source>
        <dbReference type="Proteomes" id="UP000065807"/>
    </source>
</evidence>
<dbReference type="EMBL" id="AP014924">
    <property type="protein sequence ID" value="BAS29428.1"/>
    <property type="molecule type" value="Genomic_DNA"/>
</dbReference>
<dbReference type="InterPro" id="IPR006343">
    <property type="entry name" value="DnaB/C_C"/>
</dbReference>
<dbReference type="Pfam" id="PF07261">
    <property type="entry name" value="DnaB_2"/>
    <property type="match status" value="1"/>
</dbReference>
<dbReference type="Proteomes" id="UP000065807">
    <property type="component" value="Chromosome"/>
</dbReference>
<accession>A0A0K2SQM0</accession>
<evidence type="ECO:0000256" key="1">
    <source>
        <dbReference type="ARBA" id="ARBA00093462"/>
    </source>
</evidence>
<dbReference type="InterPro" id="IPR034829">
    <property type="entry name" value="DnaD-like_sf"/>
</dbReference>
<sequence>MIPSGRPAGVYLWDEADSALLVPERLITEDQRRVGPGPLALWVSLRYLALREAPVPDPIQRLVELTGRTPEEVRRDLDRLEASGLLEREARGWRLLSGSGSSEGARSRPEPPGPAAAPRPEDGEAGADEPPGAVPVDEAADLQAVVAIYHKWIGLLGEAQYERLRYWLETMGMSADVIAVAVRQAAVQAPRPRMSYVEGILRNWYNDGVRTLEDLADKGQLDELLDVPGRRGSQRGPGAPFGRPARPPASRLPEGAANASAYRPVDPGQVARWKELYPDEY</sequence>
<reference evidence="5" key="1">
    <citation type="submission" date="2015-07" db="EMBL/GenBank/DDBJ databases">
        <title>Complete genome sequence and phylogenetic analysis of Limnochorda pilosa.</title>
        <authorList>
            <person name="Watanabe M."/>
            <person name="Kojima H."/>
            <person name="Fukui M."/>
        </authorList>
    </citation>
    <scope>NUCLEOTIDE SEQUENCE [LARGE SCALE GENOMIC DNA]</scope>
    <source>
        <strain evidence="5">HC45</strain>
    </source>
</reference>
<keyword evidence="5" id="KW-1185">Reference proteome</keyword>
<name>A0A0K2SQM0_LIMPI</name>